<keyword evidence="11" id="KW-1185">Reference proteome</keyword>
<dbReference type="GeneID" id="27309740"/>
<dbReference type="GO" id="GO:0015035">
    <property type="term" value="F:protein-disulfide reductase activity"/>
    <property type="evidence" value="ECO:0007669"/>
    <property type="project" value="TreeGrafter"/>
</dbReference>
<evidence type="ECO:0000256" key="1">
    <source>
        <dbReference type="ARBA" id="ARBA00001182"/>
    </source>
</evidence>
<evidence type="ECO:0000256" key="5">
    <source>
        <dbReference type="ARBA" id="ARBA00023235"/>
    </source>
</evidence>
<dbReference type="InterPro" id="IPR057305">
    <property type="entry name" value="Thioredox_PDIA6_C"/>
</dbReference>
<comment type="subcellular location">
    <subcellularLocation>
        <location evidence="2">Endoplasmic reticulum lumen</location>
    </subcellularLocation>
</comment>
<dbReference type="SUPFAM" id="SSF52833">
    <property type="entry name" value="Thioredoxin-like"/>
    <property type="match status" value="2"/>
</dbReference>
<feature type="signal peptide" evidence="8">
    <location>
        <begin position="1"/>
        <end position="22"/>
    </location>
</feature>
<dbReference type="AlphaFoldDB" id="A0A0D1Z4G2"/>
<evidence type="ECO:0000256" key="2">
    <source>
        <dbReference type="ARBA" id="ARBA00004319"/>
    </source>
</evidence>
<dbReference type="Pfam" id="PF00085">
    <property type="entry name" value="Thioredoxin"/>
    <property type="match status" value="1"/>
</dbReference>
<feature type="domain" description="Thioredoxin" evidence="9">
    <location>
        <begin position="7"/>
        <end position="143"/>
    </location>
</feature>
<keyword evidence="5 10" id="KW-0413">Isomerase</keyword>
<dbReference type="PROSITE" id="PS51352">
    <property type="entry name" value="THIOREDOXIN_2"/>
    <property type="match status" value="1"/>
</dbReference>
<keyword evidence="6" id="KW-0676">Redox-active center</keyword>
<dbReference type="HOGENOM" id="CLU_030577_0_0_1"/>
<feature type="compositionally biased region" description="Basic and acidic residues" evidence="7">
    <location>
        <begin position="266"/>
        <end position="282"/>
    </location>
</feature>
<comment type="catalytic activity">
    <reaction evidence="1">
        <text>Catalyzes the rearrangement of -S-S- bonds in proteins.</text>
        <dbReference type="EC" id="5.3.4.1"/>
    </reaction>
</comment>
<organism evidence="10 11">
    <name type="scientific">Verruconis gallopava</name>
    <dbReference type="NCBI Taxonomy" id="253628"/>
    <lineage>
        <taxon>Eukaryota</taxon>
        <taxon>Fungi</taxon>
        <taxon>Dikarya</taxon>
        <taxon>Ascomycota</taxon>
        <taxon>Pezizomycotina</taxon>
        <taxon>Dothideomycetes</taxon>
        <taxon>Pleosporomycetidae</taxon>
        <taxon>Venturiales</taxon>
        <taxon>Sympoventuriaceae</taxon>
        <taxon>Verruconis</taxon>
    </lineage>
</organism>
<dbReference type="EMBL" id="KN847532">
    <property type="protein sequence ID" value="KIW07852.1"/>
    <property type="molecule type" value="Genomic_DNA"/>
</dbReference>
<dbReference type="GO" id="GO:0003756">
    <property type="term" value="F:protein disulfide isomerase activity"/>
    <property type="evidence" value="ECO:0007669"/>
    <property type="project" value="UniProtKB-EC"/>
</dbReference>
<evidence type="ECO:0000259" key="9">
    <source>
        <dbReference type="PROSITE" id="PS51352"/>
    </source>
</evidence>
<evidence type="ECO:0000313" key="10">
    <source>
        <dbReference type="EMBL" id="KIW07852.1"/>
    </source>
</evidence>
<evidence type="ECO:0000256" key="8">
    <source>
        <dbReference type="SAM" id="SignalP"/>
    </source>
</evidence>
<keyword evidence="8" id="KW-0732">Signal</keyword>
<dbReference type="InParanoid" id="A0A0D1Z4G2"/>
<name>A0A0D1Z4G2_9PEZI</name>
<dbReference type="RefSeq" id="XP_016217721.1">
    <property type="nucleotide sequence ID" value="XM_016354709.1"/>
</dbReference>
<reference evidence="10 11" key="1">
    <citation type="submission" date="2015-01" db="EMBL/GenBank/DDBJ databases">
        <title>The Genome Sequence of Ochroconis gallopava CBS43764.</title>
        <authorList>
            <consortium name="The Broad Institute Genomics Platform"/>
            <person name="Cuomo C."/>
            <person name="de Hoog S."/>
            <person name="Gorbushina A."/>
            <person name="Stielow B."/>
            <person name="Teixiera M."/>
            <person name="Abouelleil A."/>
            <person name="Chapman S.B."/>
            <person name="Priest M."/>
            <person name="Young S.K."/>
            <person name="Wortman J."/>
            <person name="Nusbaum C."/>
            <person name="Birren B."/>
        </authorList>
    </citation>
    <scope>NUCLEOTIDE SEQUENCE [LARGE SCALE GENOMIC DNA]</scope>
    <source>
        <strain evidence="10 11">CBS 43764</strain>
    </source>
</reference>
<feature type="compositionally biased region" description="Low complexity" evidence="7">
    <location>
        <begin position="463"/>
        <end position="478"/>
    </location>
</feature>
<evidence type="ECO:0000256" key="4">
    <source>
        <dbReference type="ARBA" id="ARBA00023157"/>
    </source>
</evidence>
<dbReference type="OrthoDB" id="10264505at2759"/>
<dbReference type="InterPro" id="IPR013766">
    <property type="entry name" value="Thioredoxin_domain"/>
</dbReference>
<feature type="region of interest" description="Disordered" evidence="7">
    <location>
        <begin position="242"/>
        <end position="312"/>
    </location>
</feature>
<dbReference type="EC" id="5.3.4.1" evidence="3"/>
<dbReference type="PANTHER" id="PTHR45815">
    <property type="entry name" value="PROTEIN DISULFIDE-ISOMERASE A6"/>
    <property type="match status" value="1"/>
</dbReference>
<dbReference type="InterPro" id="IPR036249">
    <property type="entry name" value="Thioredoxin-like_sf"/>
</dbReference>
<dbReference type="GO" id="GO:0005788">
    <property type="term" value="C:endoplasmic reticulum lumen"/>
    <property type="evidence" value="ECO:0007669"/>
    <property type="project" value="UniProtKB-SubCell"/>
</dbReference>
<evidence type="ECO:0000313" key="11">
    <source>
        <dbReference type="Proteomes" id="UP000053259"/>
    </source>
</evidence>
<proteinExistence type="predicted"/>
<evidence type="ECO:0000256" key="3">
    <source>
        <dbReference type="ARBA" id="ARBA00012723"/>
    </source>
</evidence>
<dbReference type="Proteomes" id="UP000053259">
    <property type="component" value="Unassembled WGS sequence"/>
</dbReference>
<evidence type="ECO:0000256" key="6">
    <source>
        <dbReference type="ARBA" id="ARBA00023284"/>
    </source>
</evidence>
<dbReference type="Gene3D" id="3.40.30.10">
    <property type="entry name" value="Glutaredoxin"/>
    <property type="match status" value="2"/>
</dbReference>
<dbReference type="GO" id="GO:0034976">
    <property type="term" value="P:response to endoplasmic reticulum stress"/>
    <property type="evidence" value="ECO:0007669"/>
    <property type="project" value="TreeGrafter"/>
</dbReference>
<dbReference type="STRING" id="253628.A0A0D1Z4G2"/>
<feature type="region of interest" description="Disordered" evidence="7">
    <location>
        <begin position="456"/>
        <end position="478"/>
    </location>
</feature>
<protein>
    <recommendedName>
        <fullName evidence="3">protein disulfide-isomerase</fullName>
        <ecNumber evidence="3">5.3.4.1</ecNumber>
    </recommendedName>
</protein>
<dbReference type="VEuPathDB" id="FungiDB:PV09_01767"/>
<dbReference type="CDD" id="cd03002">
    <property type="entry name" value="PDI_a_MPD1_like"/>
    <property type="match status" value="1"/>
</dbReference>
<gene>
    <name evidence="10" type="ORF">PV09_01767</name>
</gene>
<sequence>MALSTSLALAAAAAIFSTPAHAGLYPKSSAVLSITGKTYDTLIAQSNYTSIVEFYAPWCGHCKNLQPAYEKAAQNLKGLAKVAAVDCDDDANKPFCGSMGVQGFPTLKIVRPGKKPGRPIIEDYQGARTAKAIVDAVVEKIPNHVKRVTDTTMDEWLKEANGKAKAILFSDKGTTSALLKSLAIDYLGSVSVAQVRDKEKDTVAKYGITKFPTFVVVPAGSEEPLVYSGDLKKEAMSKFITESTSILPNPDPAPEGVKKSKPKKDKKAEKGFKQYASDRSEDTSSEPVDSSSETLEEETKPSSDTTADFAKPVEAAEPIRSLEYLNTESELHTKCLNPKAKTCVLVLVPREDGKEDGTSNSAELAISNLSDIRHRLSGRGIFPFYAVSDANPLASSIREALSLKANAVEIIATNAKRSWVRRYEGETFGVAELSDWVDSIKMNEGRKEKLPEHLISDADYTTPKSEVPVPEASEEPLAAPKIVTDGGPIIIEEIEEIVDEPWKEDVKDEL</sequence>
<evidence type="ECO:0000256" key="7">
    <source>
        <dbReference type="SAM" id="MobiDB-lite"/>
    </source>
</evidence>
<dbReference type="Pfam" id="PF24541">
    <property type="entry name" value="Thioredox_PDIA6_C"/>
    <property type="match status" value="1"/>
</dbReference>
<dbReference type="InterPro" id="IPR017937">
    <property type="entry name" value="Thioredoxin_CS"/>
</dbReference>
<keyword evidence="4" id="KW-1015">Disulfide bond</keyword>
<dbReference type="PROSITE" id="PS00194">
    <property type="entry name" value="THIOREDOXIN_1"/>
    <property type="match status" value="1"/>
</dbReference>
<accession>A0A0D1Z4G2</accession>
<dbReference type="PANTHER" id="PTHR45815:SF3">
    <property type="entry name" value="PROTEIN DISULFIDE-ISOMERASE A6"/>
    <property type="match status" value="1"/>
</dbReference>
<dbReference type="PRINTS" id="PR00421">
    <property type="entry name" value="THIOREDOXIN"/>
</dbReference>
<feature type="chain" id="PRO_5002252463" description="protein disulfide-isomerase" evidence="8">
    <location>
        <begin position="23"/>
        <end position="510"/>
    </location>
</feature>